<keyword evidence="3" id="KW-0378">Hydrolase</keyword>
<sequence>MRLAHVLVAGAAALTLTVTGCALSPSKPGAPSRAAVTPVAVATTASPTTTAATATAPSVTRAQCLGAGSMVRARQATCARLIRTLVLSPAAAARDWTTAPCFLKRGDSRLVACRSVQEPRAGVPRVLLLGDSHARMYLRAFDRLAAEGKLTYDAYLKGGCQWSYALPKEHTRAAEASCATWAHRVTAYVRKHAGRYDAVVTSAFAAEVMKTPRGESRLTYMTNGLVSAWKPVLRTGIPVIVIRDAPHPVTERNTCLARHHGSTASWTSCGTPRAKAFRYTDPQIAAVKHSQGHIRLLSFTRYVCTTTWCPAAIGGIPVSRDNHHLTATYAQTLAPQLWAGLAPALGR</sequence>
<dbReference type="PROSITE" id="PS51257">
    <property type="entry name" value="PROKAR_LIPOPROTEIN"/>
    <property type="match status" value="1"/>
</dbReference>
<evidence type="ECO:0000256" key="1">
    <source>
        <dbReference type="SAM" id="SignalP"/>
    </source>
</evidence>
<name>A0ABT7SJL6_9CELL</name>
<feature type="chain" id="PRO_5046784295" evidence="1">
    <location>
        <begin position="23"/>
        <end position="347"/>
    </location>
</feature>
<keyword evidence="4" id="KW-1185">Reference proteome</keyword>
<evidence type="ECO:0000313" key="4">
    <source>
        <dbReference type="Proteomes" id="UP001529338"/>
    </source>
</evidence>
<dbReference type="InterPro" id="IPR043968">
    <property type="entry name" value="SGNH"/>
</dbReference>
<evidence type="ECO:0000313" key="3">
    <source>
        <dbReference type="EMBL" id="MDM7856351.1"/>
    </source>
</evidence>
<dbReference type="Proteomes" id="UP001529338">
    <property type="component" value="Unassembled WGS sequence"/>
</dbReference>
<comment type="caution">
    <text evidence="3">The sequence shown here is derived from an EMBL/GenBank/DDBJ whole genome shotgun (WGS) entry which is preliminary data.</text>
</comment>
<protein>
    <submittedName>
        <fullName evidence="3">SGNH hydrolase domain-containing protein</fullName>
    </submittedName>
</protein>
<feature type="signal peptide" evidence="1">
    <location>
        <begin position="1"/>
        <end position="22"/>
    </location>
</feature>
<organism evidence="3 4">
    <name type="scientific">Cellulomonas alba</name>
    <dbReference type="NCBI Taxonomy" id="3053467"/>
    <lineage>
        <taxon>Bacteria</taxon>
        <taxon>Bacillati</taxon>
        <taxon>Actinomycetota</taxon>
        <taxon>Actinomycetes</taxon>
        <taxon>Micrococcales</taxon>
        <taxon>Cellulomonadaceae</taxon>
        <taxon>Cellulomonas</taxon>
    </lineage>
</organism>
<dbReference type="RefSeq" id="WP_289456511.1">
    <property type="nucleotide sequence ID" value="NZ_JAUCGQ010000003.1"/>
</dbReference>
<dbReference type="Pfam" id="PF19040">
    <property type="entry name" value="SGNH"/>
    <property type="match status" value="1"/>
</dbReference>
<evidence type="ECO:0000259" key="2">
    <source>
        <dbReference type="Pfam" id="PF19040"/>
    </source>
</evidence>
<reference evidence="3 4" key="1">
    <citation type="submission" date="2023-06" db="EMBL/GenBank/DDBJ databases">
        <title>Cellulomonas sp. MW4 Whole genome sequence.</title>
        <authorList>
            <person name="Park S."/>
        </authorList>
    </citation>
    <scope>NUCLEOTIDE SEQUENCE [LARGE SCALE GENOMIC DNA]</scope>
    <source>
        <strain evidence="3 4">MW4</strain>
    </source>
</reference>
<feature type="domain" description="SGNH" evidence="2">
    <location>
        <begin position="111"/>
        <end position="337"/>
    </location>
</feature>
<accession>A0ABT7SJL6</accession>
<dbReference type="EMBL" id="JAUCGQ010000003">
    <property type="protein sequence ID" value="MDM7856351.1"/>
    <property type="molecule type" value="Genomic_DNA"/>
</dbReference>
<gene>
    <name evidence="3" type="ORF">QRT04_15545</name>
</gene>
<dbReference type="GO" id="GO:0016787">
    <property type="term" value="F:hydrolase activity"/>
    <property type="evidence" value="ECO:0007669"/>
    <property type="project" value="UniProtKB-KW"/>
</dbReference>
<proteinExistence type="predicted"/>
<keyword evidence="1" id="KW-0732">Signal</keyword>